<dbReference type="EMBL" id="FXZE01000042">
    <property type="protein sequence ID" value="SMY03416.1"/>
    <property type="molecule type" value="Genomic_DNA"/>
</dbReference>
<proteinExistence type="predicted"/>
<evidence type="ECO:0000313" key="2">
    <source>
        <dbReference type="Proteomes" id="UP000234342"/>
    </source>
</evidence>
<reference evidence="2" key="1">
    <citation type="submission" date="2017-03" db="EMBL/GenBank/DDBJ databases">
        <authorList>
            <person name="Monnet C."/>
        </authorList>
    </citation>
    <scope>NUCLEOTIDE SEQUENCE [LARGE SCALE GENOMIC DNA]</scope>
    <source>
        <strain evidence="2">P10</strain>
    </source>
</reference>
<name>A0A2H1KUG1_9MICO</name>
<accession>A0A2H1KUG1</accession>
<sequence length="94" mass="10031">MADTAEARGKVWLVTQRQKTTVAVQIQDTTTSAASRAKMMSVVHILAATRIDAAVNIPNTHDAAIKSGRRYVKSRGISLPARAYVRNGGKVAGP</sequence>
<keyword evidence="2" id="KW-1185">Reference proteome</keyword>
<gene>
    <name evidence="1" type="ORF">BANT10_03522</name>
</gene>
<protein>
    <submittedName>
        <fullName evidence="1">Uncharacterized protein</fullName>
    </submittedName>
</protein>
<evidence type="ECO:0000313" key="1">
    <source>
        <dbReference type="EMBL" id="SMY03416.1"/>
    </source>
</evidence>
<dbReference type="AlphaFoldDB" id="A0A2H1KUG1"/>
<organism evidence="1 2">
    <name type="scientific">Brevibacterium antiquum</name>
    <dbReference type="NCBI Taxonomy" id="234835"/>
    <lineage>
        <taxon>Bacteria</taxon>
        <taxon>Bacillati</taxon>
        <taxon>Actinomycetota</taxon>
        <taxon>Actinomycetes</taxon>
        <taxon>Micrococcales</taxon>
        <taxon>Brevibacteriaceae</taxon>
        <taxon>Brevibacterium</taxon>
    </lineage>
</organism>
<dbReference type="Proteomes" id="UP000234342">
    <property type="component" value="Unassembled WGS sequence"/>
</dbReference>